<keyword evidence="2" id="KW-0436">Ligase</keyword>
<organism evidence="2 3">
    <name type="scientific">Futiania mangrovi</name>
    <dbReference type="NCBI Taxonomy" id="2959716"/>
    <lineage>
        <taxon>Bacteria</taxon>
        <taxon>Pseudomonadati</taxon>
        <taxon>Pseudomonadota</taxon>
        <taxon>Alphaproteobacteria</taxon>
        <taxon>Futianiales</taxon>
        <taxon>Futianiaceae</taxon>
        <taxon>Futiania</taxon>
    </lineage>
</organism>
<name>A0A9J6PCN1_9PROT</name>
<dbReference type="SUPFAM" id="SSF55681">
    <property type="entry name" value="Class II aaRS and biotin synthetases"/>
    <property type="match status" value="1"/>
</dbReference>
<evidence type="ECO:0000313" key="3">
    <source>
        <dbReference type="Proteomes" id="UP001055804"/>
    </source>
</evidence>
<evidence type="ECO:0000259" key="1">
    <source>
        <dbReference type="Pfam" id="PF16917"/>
    </source>
</evidence>
<accession>A0A9J6PCN1</accession>
<feature type="domain" description="BPL/LPL catalytic" evidence="1">
    <location>
        <begin position="5"/>
        <end position="185"/>
    </location>
</feature>
<dbReference type="EMBL" id="JAMZFT010000001">
    <property type="protein sequence ID" value="MCP1335403.1"/>
    <property type="molecule type" value="Genomic_DNA"/>
</dbReference>
<keyword evidence="3" id="KW-1185">Reference proteome</keyword>
<dbReference type="AlphaFoldDB" id="A0A9J6PCN1"/>
<dbReference type="Proteomes" id="UP001055804">
    <property type="component" value="Unassembled WGS sequence"/>
</dbReference>
<comment type="caution">
    <text evidence="2">The sequence shown here is derived from an EMBL/GenBank/DDBJ whole genome shotgun (WGS) entry which is preliminary data.</text>
</comment>
<dbReference type="Pfam" id="PF16917">
    <property type="entry name" value="BPL_LplA_LipB_2"/>
    <property type="match status" value="1"/>
</dbReference>
<dbReference type="RefSeq" id="WP_269331348.1">
    <property type="nucleotide sequence ID" value="NZ_JAMZFT010000001.1"/>
</dbReference>
<dbReference type="GO" id="GO:0016874">
    <property type="term" value="F:ligase activity"/>
    <property type="evidence" value="ECO:0007669"/>
    <property type="project" value="UniProtKB-KW"/>
</dbReference>
<dbReference type="InterPro" id="IPR045864">
    <property type="entry name" value="aa-tRNA-synth_II/BPL/LPL"/>
</dbReference>
<sequence>MELTLPPVFSLELLPEGRDPLAVAAAAARAGVADGHVIAAEVPDRLSFAVMLAPEDTLARTLQVGPVAMVAMADALGSLLPAAIPVLFRWPDVIEVNSGEVGRMRIAADTQHPARPEWLALGFEIDVLSPPDMEFGHERKRTTLFEEGAVDVTPPVVLEAFCRYFAVWVARWQDGGFGSVRAVWNGRCVEEADRLDAKGRTADGRMARDRLVTAFPG</sequence>
<dbReference type="InterPro" id="IPR004143">
    <property type="entry name" value="BPL_LPL_catalytic"/>
</dbReference>
<protein>
    <submittedName>
        <fullName evidence="2">Biotin/lipoate--protein ligase family protein</fullName>
    </submittedName>
</protein>
<gene>
    <name evidence="2" type="ORF">NJQ99_03175</name>
</gene>
<reference evidence="2" key="1">
    <citation type="submission" date="2022-06" db="EMBL/GenBank/DDBJ databases">
        <title>Isolation and Genomics of Futiania mangrovii gen. nov., sp. nov., a Rare and Metabolically-versatile member in the Class Alphaproteobacteria.</title>
        <authorList>
            <person name="Liu L."/>
            <person name="Huang W.-C."/>
            <person name="Pan J."/>
            <person name="Li J."/>
            <person name="Huang Y."/>
            <person name="Du H."/>
            <person name="Liu Y."/>
            <person name="Li M."/>
        </authorList>
    </citation>
    <scope>NUCLEOTIDE SEQUENCE</scope>
    <source>
        <strain evidence="2">FT118</strain>
    </source>
</reference>
<evidence type="ECO:0000313" key="2">
    <source>
        <dbReference type="EMBL" id="MCP1335403.1"/>
    </source>
</evidence>
<proteinExistence type="predicted"/>
<dbReference type="Gene3D" id="3.30.930.10">
    <property type="entry name" value="Bira Bifunctional Protein, Domain 2"/>
    <property type="match status" value="1"/>
</dbReference>